<dbReference type="VEuPathDB" id="VectorBase:BGLB023737"/>
<accession>A0A2C9KUL4</accession>
<dbReference type="GO" id="GO:0016020">
    <property type="term" value="C:membrane"/>
    <property type="evidence" value="ECO:0007669"/>
    <property type="project" value="TreeGrafter"/>
</dbReference>
<dbReference type="STRING" id="6526.A0A2C9KUL4"/>
<name>A0A2C9KUL4_BIOGL</name>
<dbReference type="KEGG" id="bgt:106052799"/>
<dbReference type="OrthoDB" id="419711at2759"/>
<dbReference type="Proteomes" id="UP000076420">
    <property type="component" value="Unassembled WGS sequence"/>
</dbReference>
<feature type="transmembrane region" description="Helical" evidence="1">
    <location>
        <begin position="226"/>
        <end position="247"/>
    </location>
</feature>
<evidence type="ECO:0000313" key="2">
    <source>
        <dbReference type="EnsemblMetazoa" id="BGLB023737-PA"/>
    </source>
</evidence>
<protein>
    <recommendedName>
        <fullName evidence="4">Protein rolling stone</fullName>
    </recommendedName>
</protein>
<dbReference type="VEuPathDB" id="VectorBase:BGLAX_031589"/>
<dbReference type="Pfam" id="PF21534">
    <property type="entry name" value="Rost"/>
    <property type="match status" value="1"/>
</dbReference>
<keyword evidence="1" id="KW-1133">Transmembrane helix</keyword>
<feature type="transmembrane region" description="Helical" evidence="1">
    <location>
        <begin position="122"/>
        <end position="142"/>
    </location>
</feature>
<dbReference type="PANTHER" id="PTHR12242">
    <property type="entry name" value="OS02G0130600 PROTEIN-RELATED"/>
    <property type="match status" value="1"/>
</dbReference>
<feature type="transmembrane region" description="Helical" evidence="1">
    <location>
        <begin position="77"/>
        <end position="102"/>
    </location>
</feature>
<sequence length="280" mass="32429">MKTASRCAAFRMKLREQLNLKNVYLQHVDKDVFVSSKWKCPTFYLCWRLFWALYHTSWLAGNLIVTSLDDDLSTAKWFIYLSNWVYLLLTVECVLELAVVVWEVYGRSNTYSGPHLPMLIKVMWLLYVMSVTGAVMVCIWYWTSVHKGREITAIRLNTHGVAALYILLNMVVTTIPLRVLHFVYPVIFGVSYTLFSAIYYSMDGTNQTGDRYIYSVLDWSRPDRTLALSSLSNFVFIPIVHLVLCAFNLGLDKLHQRFCPPAITHDQSLNSFDSEKQMMT</sequence>
<evidence type="ECO:0000256" key="1">
    <source>
        <dbReference type="SAM" id="Phobius"/>
    </source>
</evidence>
<feature type="transmembrane region" description="Helical" evidence="1">
    <location>
        <begin position="45"/>
        <end position="65"/>
    </location>
</feature>
<gene>
    <name evidence="2" type="primary">106052799</name>
</gene>
<evidence type="ECO:0000313" key="3">
    <source>
        <dbReference type="Proteomes" id="UP000076420"/>
    </source>
</evidence>
<feature type="transmembrane region" description="Helical" evidence="1">
    <location>
        <begin position="154"/>
        <end position="175"/>
    </location>
</feature>
<organism evidence="2 3">
    <name type="scientific">Biomphalaria glabrata</name>
    <name type="common">Bloodfluke planorb</name>
    <name type="synonym">Freshwater snail</name>
    <dbReference type="NCBI Taxonomy" id="6526"/>
    <lineage>
        <taxon>Eukaryota</taxon>
        <taxon>Metazoa</taxon>
        <taxon>Spiralia</taxon>
        <taxon>Lophotrochozoa</taxon>
        <taxon>Mollusca</taxon>
        <taxon>Gastropoda</taxon>
        <taxon>Heterobranchia</taxon>
        <taxon>Euthyneura</taxon>
        <taxon>Panpulmonata</taxon>
        <taxon>Hygrophila</taxon>
        <taxon>Lymnaeoidea</taxon>
        <taxon>Planorbidae</taxon>
        <taxon>Biomphalaria</taxon>
    </lineage>
</organism>
<dbReference type="InterPro" id="IPR049352">
    <property type="entry name" value="Rost"/>
</dbReference>
<keyword evidence="1" id="KW-0472">Membrane</keyword>
<keyword evidence="1" id="KW-0812">Transmembrane</keyword>
<feature type="transmembrane region" description="Helical" evidence="1">
    <location>
        <begin position="182"/>
        <end position="202"/>
    </location>
</feature>
<dbReference type="AlphaFoldDB" id="A0A2C9KUL4"/>
<dbReference type="EnsemblMetazoa" id="BGLB023737-RA">
    <property type="protein sequence ID" value="BGLB023737-PA"/>
    <property type="gene ID" value="BGLB023737"/>
</dbReference>
<proteinExistence type="predicted"/>
<reference evidence="2" key="1">
    <citation type="submission" date="2020-05" db="UniProtKB">
        <authorList>
            <consortium name="EnsemblMetazoa"/>
        </authorList>
    </citation>
    <scope>IDENTIFICATION</scope>
    <source>
        <strain evidence="2">BB02</strain>
    </source>
</reference>
<evidence type="ECO:0008006" key="4">
    <source>
        <dbReference type="Google" id="ProtNLM"/>
    </source>
</evidence>